<gene>
    <name evidence="2" type="ordered locus">LOC_Os11g05670</name>
</gene>
<sequence length="307" mass="33406">MATECWVQSMLAAARRTSAIRRRRPPPLASCGRRRRAGGEGDRRKLVGPANERGAAAHARPAGGRERSGGWEGKTLHLRRHCTSALVRHELERLGLTARAVTSTGVVADIGSGLPPVVALRADMDALPVQDDDGGGIAVGTSGGAVLASGGFRCAATSPTPMGEKTEYWDRLVEHAFMGLFACKMERYAVVSSSGEKERKKKKSSSRSSTAPTPATMTARGTAPPVVHPPSARSPSRTSSSRWWPRSTESTVASAALLLHLVQPKTSGCDSWWRWWVRRKSREVAKQRQSRHTASSLLRFTRLRKRR</sequence>
<feature type="compositionally biased region" description="Low complexity" evidence="1">
    <location>
        <begin position="48"/>
        <end position="62"/>
    </location>
</feature>
<feature type="region of interest" description="Disordered" evidence="1">
    <location>
        <begin position="19"/>
        <end position="72"/>
    </location>
</feature>
<dbReference type="Gene3D" id="3.40.630.10">
    <property type="entry name" value="Zn peptidases"/>
    <property type="match status" value="1"/>
</dbReference>
<dbReference type="SUPFAM" id="SSF53187">
    <property type="entry name" value="Zn-dependent exopeptidases"/>
    <property type="match status" value="1"/>
</dbReference>
<accession>Q53QH3</accession>
<dbReference type="EMBL" id="AC112209">
    <property type="protein sequence ID" value="AAX92738.1"/>
    <property type="molecule type" value="Genomic_DNA"/>
</dbReference>
<dbReference type="Proteomes" id="UP000000763">
    <property type="component" value="Chromosome 11"/>
</dbReference>
<protein>
    <submittedName>
        <fullName evidence="2">Uncharacterized protein</fullName>
    </submittedName>
</protein>
<proteinExistence type="predicted"/>
<evidence type="ECO:0000256" key="1">
    <source>
        <dbReference type="SAM" id="MobiDB-lite"/>
    </source>
</evidence>
<dbReference type="AlphaFoldDB" id="Q53QH3"/>
<feature type="compositionally biased region" description="Low complexity" evidence="1">
    <location>
        <begin position="229"/>
        <end position="245"/>
    </location>
</feature>
<dbReference type="PANTHER" id="PTHR11014:SF140">
    <property type="entry name" value="IAA-AMINO ACID HYDROLASE ILR1-LIKE 3"/>
    <property type="match status" value="1"/>
</dbReference>
<reference evidence="3" key="1">
    <citation type="journal article" date="2005" name="Nature">
        <title>The map-based sequence of the rice genome.</title>
        <authorList>
            <consortium name="International rice genome sequencing project (IRGSP)"/>
            <person name="Matsumoto T."/>
            <person name="Wu J."/>
            <person name="Kanamori H."/>
            <person name="Katayose Y."/>
            <person name="Fujisawa M."/>
            <person name="Namiki N."/>
            <person name="Mizuno H."/>
            <person name="Yamamoto K."/>
            <person name="Antonio B.A."/>
            <person name="Baba T."/>
            <person name="Sakata K."/>
            <person name="Nagamura Y."/>
            <person name="Aoki H."/>
            <person name="Arikawa K."/>
            <person name="Arita K."/>
            <person name="Bito T."/>
            <person name="Chiden Y."/>
            <person name="Fujitsuka N."/>
            <person name="Fukunaka R."/>
            <person name="Hamada M."/>
            <person name="Harada C."/>
            <person name="Hayashi A."/>
            <person name="Hijishita S."/>
            <person name="Honda M."/>
            <person name="Hosokawa S."/>
            <person name="Ichikawa Y."/>
            <person name="Idonuma A."/>
            <person name="Iijima M."/>
            <person name="Ikeda M."/>
            <person name="Ikeno M."/>
            <person name="Ito K."/>
            <person name="Ito S."/>
            <person name="Ito T."/>
            <person name="Ito Y."/>
            <person name="Ito Y."/>
            <person name="Iwabuchi A."/>
            <person name="Kamiya K."/>
            <person name="Karasawa W."/>
            <person name="Kurita K."/>
            <person name="Katagiri S."/>
            <person name="Kikuta A."/>
            <person name="Kobayashi H."/>
            <person name="Kobayashi N."/>
            <person name="Machita K."/>
            <person name="Maehara T."/>
            <person name="Masukawa M."/>
            <person name="Mizubayashi T."/>
            <person name="Mukai Y."/>
            <person name="Nagasaki H."/>
            <person name="Nagata Y."/>
            <person name="Naito S."/>
            <person name="Nakashima M."/>
            <person name="Nakama Y."/>
            <person name="Nakamichi Y."/>
            <person name="Nakamura M."/>
            <person name="Meguro A."/>
            <person name="Negishi M."/>
            <person name="Ohta I."/>
            <person name="Ohta T."/>
            <person name="Okamoto M."/>
            <person name="Ono N."/>
            <person name="Saji S."/>
            <person name="Sakaguchi M."/>
            <person name="Sakai K."/>
            <person name="Shibata M."/>
            <person name="Shimokawa T."/>
            <person name="Song J."/>
            <person name="Takazaki Y."/>
            <person name="Terasawa K."/>
            <person name="Tsugane M."/>
            <person name="Tsuji K."/>
            <person name="Ueda S."/>
            <person name="Waki K."/>
            <person name="Yamagata H."/>
            <person name="Yamamoto M."/>
            <person name="Yamamoto S."/>
            <person name="Yamane H."/>
            <person name="Yoshiki S."/>
            <person name="Yoshihara R."/>
            <person name="Yukawa K."/>
            <person name="Zhong H."/>
            <person name="Yano M."/>
            <person name="Yuan Q."/>
            <person name="Ouyang S."/>
            <person name="Liu J."/>
            <person name="Jones K.M."/>
            <person name="Gansberger K."/>
            <person name="Moffat K."/>
            <person name="Hill J."/>
            <person name="Bera J."/>
            <person name="Fadrosh D."/>
            <person name="Jin S."/>
            <person name="Johri S."/>
            <person name="Kim M."/>
            <person name="Overton L."/>
            <person name="Reardon M."/>
            <person name="Tsitrin T."/>
            <person name="Vuong H."/>
            <person name="Weaver B."/>
            <person name="Ciecko A."/>
            <person name="Tallon L."/>
            <person name="Jackson J."/>
            <person name="Pai G."/>
            <person name="Aken S.V."/>
            <person name="Utterback T."/>
            <person name="Reidmuller S."/>
            <person name="Feldblyum T."/>
            <person name="Hsiao J."/>
            <person name="Zismann V."/>
            <person name="Iobst S."/>
            <person name="de Vazeille A.R."/>
            <person name="Buell C.R."/>
            <person name="Ying K."/>
            <person name="Li Y."/>
            <person name="Lu T."/>
            <person name="Huang Y."/>
            <person name="Zhao Q."/>
            <person name="Feng Q."/>
            <person name="Zhang L."/>
            <person name="Zhu J."/>
            <person name="Weng Q."/>
            <person name="Mu J."/>
            <person name="Lu Y."/>
            <person name="Fan D."/>
            <person name="Liu Y."/>
            <person name="Guan J."/>
            <person name="Zhang Y."/>
            <person name="Yu S."/>
            <person name="Liu X."/>
            <person name="Zhang Y."/>
            <person name="Hong G."/>
            <person name="Han B."/>
            <person name="Choisne N."/>
            <person name="Demange N."/>
            <person name="Orjeda G."/>
            <person name="Samain S."/>
            <person name="Cattolico L."/>
            <person name="Pelletier E."/>
            <person name="Couloux A."/>
            <person name="Segurens B."/>
            <person name="Wincker P."/>
            <person name="D'Hont A."/>
            <person name="Scarpelli C."/>
            <person name="Weissenbach J."/>
            <person name="Salanoubat M."/>
            <person name="Quetier F."/>
            <person name="Yu Y."/>
            <person name="Kim H.R."/>
            <person name="Rambo T."/>
            <person name="Currie J."/>
            <person name="Collura K."/>
            <person name="Luo M."/>
            <person name="Yang T."/>
            <person name="Ammiraju J.S.S."/>
            <person name="Engler F."/>
            <person name="Soderlund C."/>
            <person name="Wing R.A."/>
            <person name="Palmer L.E."/>
            <person name="de la Bastide M."/>
            <person name="Spiegel L."/>
            <person name="Nascimento L."/>
            <person name="Zutavern T."/>
            <person name="O'Shaughnessy A."/>
            <person name="Dike S."/>
            <person name="Dedhia N."/>
            <person name="Preston R."/>
            <person name="Balija V."/>
            <person name="McCombie W.R."/>
            <person name="Chow T."/>
            <person name="Chen H."/>
            <person name="Chung M."/>
            <person name="Chen C."/>
            <person name="Shaw J."/>
            <person name="Wu H."/>
            <person name="Hsiao K."/>
            <person name="Chao Y."/>
            <person name="Chu M."/>
            <person name="Cheng C."/>
            <person name="Hour A."/>
            <person name="Lee P."/>
            <person name="Lin S."/>
            <person name="Lin Y."/>
            <person name="Liou J."/>
            <person name="Liu S."/>
            <person name="Hsing Y."/>
            <person name="Raghuvanshi S."/>
            <person name="Mohanty A."/>
            <person name="Bharti A.K."/>
            <person name="Gaur A."/>
            <person name="Gupta V."/>
            <person name="Kumar D."/>
            <person name="Ravi V."/>
            <person name="Vij S."/>
            <person name="Kapur A."/>
            <person name="Khurana P."/>
            <person name="Khurana P."/>
            <person name="Khurana J.P."/>
            <person name="Tyagi A.K."/>
            <person name="Gaikwad K."/>
            <person name="Singh A."/>
            <person name="Dalal V."/>
            <person name="Srivastava S."/>
            <person name="Dixit A."/>
            <person name="Pal A.K."/>
            <person name="Ghazi I.A."/>
            <person name="Yadav M."/>
            <person name="Pandit A."/>
            <person name="Bhargava A."/>
            <person name="Sureshbabu K."/>
            <person name="Batra K."/>
            <person name="Sharma T.R."/>
            <person name="Mohapatra T."/>
            <person name="Singh N.K."/>
            <person name="Messing J."/>
            <person name="Nelson A.B."/>
            <person name="Fuks G."/>
            <person name="Kavchok S."/>
            <person name="Keizer G."/>
            <person name="Linton E."/>
            <person name="Llaca V."/>
            <person name="Song R."/>
            <person name="Tanyolac B."/>
            <person name="Young S."/>
            <person name="Ho-Il K."/>
            <person name="Hahn J.H."/>
            <person name="Sangsakoo G."/>
            <person name="Vanavichit A."/>
            <person name="de Mattos Luiz.A.T."/>
            <person name="Zimmer P.D."/>
            <person name="Malone G."/>
            <person name="Dellagostin O."/>
            <person name="de Oliveira A.C."/>
            <person name="Bevan M."/>
            <person name="Bancroft I."/>
            <person name="Minx P."/>
            <person name="Cordum H."/>
            <person name="Wilson R."/>
            <person name="Cheng Z."/>
            <person name="Jin W."/>
            <person name="Jiang J."/>
            <person name="Leong S.A."/>
            <person name="Iwama H."/>
            <person name="Gojobori T."/>
            <person name="Itoh T."/>
            <person name="Niimura Y."/>
            <person name="Fujii Y."/>
            <person name="Habara T."/>
            <person name="Sakai H."/>
            <person name="Sato Y."/>
            <person name="Wilson G."/>
            <person name="Kumar K."/>
            <person name="McCouch S."/>
            <person name="Juretic N."/>
            <person name="Hoen D."/>
            <person name="Wright S."/>
            <person name="Bruskiewich R."/>
            <person name="Bureau T."/>
            <person name="Miyao A."/>
            <person name="Hirochika H."/>
            <person name="Nishikawa T."/>
            <person name="Kadowaki K."/>
            <person name="Sugiura M."/>
            <person name="Burr B."/>
            <person name="Sasaki T."/>
        </authorList>
    </citation>
    <scope>NUCLEOTIDE SEQUENCE [LARGE SCALE GENOMIC DNA]</scope>
    <source>
        <strain evidence="3">cv. Nipponbare</strain>
    </source>
</reference>
<evidence type="ECO:0000313" key="2">
    <source>
        <dbReference type="EMBL" id="AAX92738.1"/>
    </source>
</evidence>
<dbReference type="InterPro" id="IPR017439">
    <property type="entry name" value="Amidohydrolase"/>
</dbReference>
<evidence type="ECO:0000313" key="3">
    <source>
        <dbReference type="Proteomes" id="UP000000763"/>
    </source>
</evidence>
<organism evidence="2 3">
    <name type="scientific">Oryza sativa subsp. japonica</name>
    <name type="common">Rice</name>
    <dbReference type="NCBI Taxonomy" id="39947"/>
    <lineage>
        <taxon>Eukaryota</taxon>
        <taxon>Viridiplantae</taxon>
        <taxon>Streptophyta</taxon>
        <taxon>Embryophyta</taxon>
        <taxon>Tracheophyta</taxon>
        <taxon>Spermatophyta</taxon>
        <taxon>Magnoliopsida</taxon>
        <taxon>Liliopsida</taxon>
        <taxon>Poales</taxon>
        <taxon>Poaceae</taxon>
        <taxon>BOP clade</taxon>
        <taxon>Oryzoideae</taxon>
        <taxon>Oryzeae</taxon>
        <taxon>Oryzinae</taxon>
        <taxon>Oryza</taxon>
        <taxon>Oryza sativa</taxon>
    </lineage>
</organism>
<dbReference type="GO" id="GO:0016787">
    <property type="term" value="F:hydrolase activity"/>
    <property type="evidence" value="ECO:0007669"/>
    <property type="project" value="InterPro"/>
</dbReference>
<name>Q53QH3_ORYSJ</name>
<reference evidence="3" key="2">
    <citation type="journal article" date="2008" name="Nucleic Acids Res.">
        <title>The rice annotation project database (RAP-DB): 2008 update.</title>
        <authorList>
            <consortium name="The rice annotation project (RAP)"/>
        </authorList>
    </citation>
    <scope>GENOME REANNOTATION</scope>
    <source>
        <strain evidence="3">cv. Nipponbare</strain>
    </source>
</reference>
<feature type="region of interest" description="Disordered" evidence="1">
    <location>
        <begin position="192"/>
        <end position="245"/>
    </location>
</feature>
<dbReference type="PANTHER" id="PTHR11014">
    <property type="entry name" value="PEPTIDASE M20 FAMILY MEMBER"/>
    <property type="match status" value="1"/>
</dbReference>
<dbReference type="MEROPS" id="M20.A06"/>